<dbReference type="Pfam" id="PF23139">
    <property type="entry name" value="OB_YrrC"/>
    <property type="match status" value="1"/>
</dbReference>
<dbReference type="RefSeq" id="WP_012936864.1">
    <property type="nucleotide sequence ID" value="NC_013739.1"/>
</dbReference>
<accession>D3EZH5</accession>
<dbReference type="PANTHER" id="PTHR43788">
    <property type="entry name" value="DNA2/NAM7 HELICASE FAMILY MEMBER"/>
    <property type="match status" value="1"/>
</dbReference>
<reference evidence="7" key="2">
    <citation type="submission" date="2010-01" db="EMBL/GenBank/DDBJ databases">
        <title>The complete genome of Conexibacter woesei DSM 14684.</title>
        <authorList>
            <consortium name="US DOE Joint Genome Institute (JGI-PGF)"/>
            <person name="Lucas S."/>
            <person name="Copeland A."/>
            <person name="Lapidus A."/>
            <person name="Glavina del Rio T."/>
            <person name="Dalin E."/>
            <person name="Tice H."/>
            <person name="Bruce D."/>
            <person name="Goodwin L."/>
            <person name="Pitluck S."/>
            <person name="Kyrpides N."/>
            <person name="Mavromatis K."/>
            <person name="Ivanova N."/>
            <person name="Mikhailova N."/>
            <person name="Chertkov O."/>
            <person name="Brettin T."/>
            <person name="Detter J.C."/>
            <person name="Han C."/>
            <person name="Larimer F."/>
            <person name="Land M."/>
            <person name="Hauser L."/>
            <person name="Markowitz V."/>
            <person name="Cheng J.-F."/>
            <person name="Hugenholtz P."/>
            <person name="Woyke T."/>
            <person name="Wu D."/>
            <person name="Pukall R."/>
            <person name="Steenblock K."/>
            <person name="Schneider S."/>
            <person name="Klenk H.-P."/>
            <person name="Eisen J.A."/>
        </authorList>
    </citation>
    <scope>NUCLEOTIDE SEQUENCE [LARGE SCALE GENOMIC DNA]</scope>
    <source>
        <strain evidence="7">DSM 14684 / CIP 108061 / JCM 11494 / NBRC 100937 / ID131577</strain>
    </source>
</reference>
<keyword evidence="1" id="KW-0547">Nucleotide-binding</keyword>
<evidence type="ECO:0000256" key="2">
    <source>
        <dbReference type="ARBA" id="ARBA00022840"/>
    </source>
</evidence>
<reference evidence="6 7" key="1">
    <citation type="journal article" date="2010" name="Stand. Genomic Sci.">
        <title>Complete genome sequence of Conexibacter woesei type strain (ID131577).</title>
        <authorList>
            <person name="Pukall R."/>
            <person name="Lapidus A."/>
            <person name="Glavina Del Rio T."/>
            <person name="Copeland A."/>
            <person name="Tice H."/>
            <person name="Cheng J.-F."/>
            <person name="Lucas S."/>
            <person name="Chen F."/>
            <person name="Nolan M."/>
            <person name="Bruce D."/>
            <person name="Goodwin L."/>
            <person name="Pitluck S."/>
            <person name="Mavromatis K."/>
            <person name="Ivanova N."/>
            <person name="Ovchinnikova G."/>
            <person name="Pati A."/>
            <person name="Chen A."/>
            <person name="Palaniappan K."/>
            <person name="Land M."/>
            <person name="Hauser L."/>
            <person name="Chang Y.-J."/>
            <person name="Jeffries C.D."/>
            <person name="Chain P."/>
            <person name="Meincke L."/>
            <person name="Sims D."/>
            <person name="Brettin T."/>
            <person name="Detter J.C."/>
            <person name="Rohde M."/>
            <person name="Goeker M."/>
            <person name="Bristow J."/>
            <person name="Eisen J.A."/>
            <person name="Markowitz V."/>
            <person name="Kyrpides N.C."/>
            <person name="Klenk H.-P."/>
            <person name="Hugenholtz P."/>
        </authorList>
    </citation>
    <scope>NUCLEOTIDE SEQUENCE [LARGE SCALE GENOMIC DNA]</scope>
    <source>
        <strain evidence="7">DSM 14684 / CIP 108061 / JCM 11494 / NBRC 100937 / ID131577</strain>
    </source>
</reference>
<dbReference type="GO" id="GO:0009338">
    <property type="term" value="C:exodeoxyribonuclease V complex"/>
    <property type="evidence" value="ECO:0007669"/>
    <property type="project" value="TreeGrafter"/>
</dbReference>
<dbReference type="InterPro" id="IPR029493">
    <property type="entry name" value="RecD2-like_HHH"/>
</dbReference>
<organism evidence="6 7">
    <name type="scientific">Conexibacter woesei (strain DSM 14684 / CCUG 47730 / CIP 108061 / JCM 11494 / NBRC 100937 / ID131577)</name>
    <dbReference type="NCBI Taxonomy" id="469383"/>
    <lineage>
        <taxon>Bacteria</taxon>
        <taxon>Bacillati</taxon>
        <taxon>Actinomycetota</taxon>
        <taxon>Thermoleophilia</taxon>
        <taxon>Solirubrobacterales</taxon>
        <taxon>Conexibacteraceae</taxon>
        <taxon>Conexibacter</taxon>
    </lineage>
</organism>
<dbReference type="eggNOG" id="COG0507">
    <property type="taxonomic scope" value="Bacteria"/>
</dbReference>
<feature type="domain" description="ATP-dependent RecD2 DNA helicase OB-fold" evidence="5">
    <location>
        <begin position="22"/>
        <end position="83"/>
    </location>
</feature>
<dbReference type="InterPro" id="IPR055446">
    <property type="entry name" value="RecD2_N_OB"/>
</dbReference>
<dbReference type="GO" id="GO:0017116">
    <property type="term" value="F:single-stranded DNA helicase activity"/>
    <property type="evidence" value="ECO:0007669"/>
    <property type="project" value="TreeGrafter"/>
</dbReference>
<feature type="domain" description="UvrD-like helicase C-terminal" evidence="3">
    <location>
        <begin position="661"/>
        <end position="707"/>
    </location>
</feature>
<dbReference type="CDD" id="cd17933">
    <property type="entry name" value="DEXSc_RecD-like"/>
    <property type="match status" value="1"/>
</dbReference>
<dbReference type="Pfam" id="PF14490">
    <property type="entry name" value="HHH_RecD2"/>
    <property type="match status" value="1"/>
</dbReference>
<dbReference type="InterPro" id="IPR027785">
    <property type="entry name" value="UvrD-like_helicase_C"/>
</dbReference>
<dbReference type="Gene3D" id="3.40.50.300">
    <property type="entry name" value="P-loop containing nucleotide triphosphate hydrolases"/>
    <property type="match status" value="2"/>
</dbReference>
<evidence type="ECO:0000256" key="1">
    <source>
        <dbReference type="ARBA" id="ARBA00022741"/>
    </source>
</evidence>
<evidence type="ECO:0000259" key="4">
    <source>
        <dbReference type="Pfam" id="PF14490"/>
    </source>
</evidence>
<dbReference type="Pfam" id="PF13538">
    <property type="entry name" value="UvrD_C_2"/>
    <property type="match status" value="1"/>
</dbReference>
<dbReference type="GO" id="GO:0005524">
    <property type="term" value="F:ATP binding"/>
    <property type="evidence" value="ECO:0007669"/>
    <property type="project" value="UniProtKB-KW"/>
</dbReference>
<dbReference type="PANTHER" id="PTHR43788:SF6">
    <property type="entry name" value="DNA HELICASE B"/>
    <property type="match status" value="1"/>
</dbReference>
<feature type="domain" description="ATP-dependent RecD2 DNA helicase-like helix-hairpin-helix" evidence="4">
    <location>
        <begin position="153"/>
        <end position="238"/>
    </location>
</feature>
<protein>
    <submittedName>
        <fullName evidence="6">Helicase, RecD/TraA family</fullName>
    </submittedName>
</protein>
<name>D3EZH5_CONWI</name>
<dbReference type="KEGG" id="cwo:Cwoe_5408"/>
<dbReference type="AlphaFoldDB" id="D3EZH5"/>
<dbReference type="SUPFAM" id="SSF52540">
    <property type="entry name" value="P-loop containing nucleoside triphosphate hydrolases"/>
    <property type="match status" value="2"/>
</dbReference>
<dbReference type="Gene3D" id="2.30.30.940">
    <property type="match status" value="1"/>
</dbReference>
<evidence type="ECO:0000313" key="6">
    <source>
        <dbReference type="EMBL" id="ADB53813.1"/>
    </source>
</evidence>
<dbReference type="OrthoDB" id="9763659at2"/>
<evidence type="ECO:0000313" key="7">
    <source>
        <dbReference type="Proteomes" id="UP000008229"/>
    </source>
</evidence>
<keyword evidence="2" id="KW-0067">ATP-binding</keyword>
<dbReference type="STRING" id="469383.Cwoe_5408"/>
<evidence type="ECO:0000259" key="5">
    <source>
        <dbReference type="Pfam" id="PF23139"/>
    </source>
</evidence>
<dbReference type="InterPro" id="IPR027417">
    <property type="entry name" value="P-loop_NTPase"/>
</dbReference>
<dbReference type="GO" id="GO:0006310">
    <property type="term" value="P:DNA recombination"/>
    <property type="evidence" value="ECO:0007669"/>
    <property type="project" value="TreeGrafter"/>
</dbReference>
<keyword evidence="6" id="KW-0378">Hydrolase</keyword>
<evidence type="ECO:0000259" key="3">
    <source>
        <dbReference type="Pfam" id="PF13538"/>
    </source>
</evidence>
<dbReference type="Gene3D" id="1.10.10.2220">
    <property type="match status" value="1"/>
</dbReference>
<keyword evidence="7" id="KW-1185">Reference proteome</keyword>
<dbReference type="EMBL" id="CP001854">
    <property type="protein sequence ID" value="ADB53813.1"/>
    <property type="molecule type" value="Genomic_DNA"/>
</dbReference>
<dbReference type="HOGENOM" id="CLU_007524_0_3_11"/>
<gene>
    <name evidence="6" type="ordered locus">Cwoe_5408</name>
</gene>
<dbReference type="InterPro" id="IPR050534">
    <property type="entry name" value="Coronavir_polyprotein_1ab"/>
</dbReference>
<dbReference type="Proteomes" id="UP000008229">
    <property type="component" value="Chromosome"/>
</dbReference>
<dbReference type="CDD" id="cd18809">
    <property type="entry name" value="SF1_C_RecD"/>
    <property type="match status" value="1"/>
</dbReference>
<dbReference type="Pfam" id="PF13604">
    <property type="entry name" value="AAA_30"/>
    <property type="match status" value="1"/>
</dbReference>
<keyword evidence="6" id="KW-0347">Helicase</keyword>
<proteinExistence type="predicted"/>
<sequence length="741" mass="78801">MAPQLATWPPADGAAFAGEVVVKGQRFANEESGFAVLDGEWDGERIALVGPLVHLEQGERAAVAGTWVIDPRYGPQVRVREAHPVALADDAAVLAYLRRVRHVGPRRAAALQQAFGAEVLNAIDEDPRGAFTRAGLTPQRATEATRSWDALRATRGLHLLLAPHGLAHLASRIHQHYGDRAHRVVRERPYDLTSVFGVGFVTADAIAHGLGAPLESPARTRAAILHALGEGERDGSTCQPAAALLLRTRELLSAQAPPPAAFLAELEEGGDVETEQDDEAVWVYRAETARLERELAERVTALLDGDGSDKLSDPVEPPDAGADGVELTAEQWAGVRGAFVHRLSVVTGGPGTGKTASIRMIGQIARDQRARTMLVAPTGRAALRMTEATGLDASTVHSALGWIPGEGPVHDEDTPLRCDLVIVDETSMANLELLVTLLRAIGPGTHVVLVGDADQLAPVGAGKPFAELVASGRVPTARLQHIFRQAAGSMIVQGAHAIRVGNPPSFVRAEEMRHDLFFIARPDPVAAREEIVSLVSERLPQHYGVDPNADIQVFAPIYRGELGIDALNRSLRAALNPAGREIGNGRLRVGDKLMLVGRNLHELGVMNGTLLRLLDEVGGGSSEDEDARDARGAREAGGVLVGVDGGAVVQIPATEVGQLQLAYACSVHRGQGIELPIAIVVAHPAAGGRFLRREMLYTAITRSTVATVIVGTPDMVARAARTTDAGRRHSRLAQRLDALHA</sequence>